<keyword evidence="3" id="KW-1185">Reference proteome</keyword>
<dbReference type="Proteomes" id="UP000037035">
    <property type="component" value="Unassembled WGS sequence"/>
</dbReference>
<comment type="caution">
    <text evidence="2">The sequence shown here is derived from an EMBL/GenBank/DDBJ whole genome shotgun (WGS) entry which is preliminary data.</text>
</comment>
<proteinExistence type="predicted"/>
<dbReference type="VEuPathDB" id="FungiDB:VP01_1796g9"/>
<evidence type="ECO:0000313" key="2">
    <source>
        <dbReference type="EMBL" id="KNZ59143.1"/>
    </source>
</evidence>
<evidence type="ECO:0008006" key="4">
    <source>
        <dbReference type="Google" id="ProtNLM"/>
    </source>
</evidence>
<gene>
    <name evidence="2" type="ORF">VP01_1796g9</name>
</gene>
<dbReference type="EMBL" id="LAVV01006610">
    <property type="protein sequence ID" value="KNZ59143.1"/>
    <property type="molecule type" value="Genomic_DNA"/>
</dbReference>
<accession>A0A0L6VEF7</accession>
<dbReference type="AlphaFoldDB" id="A0A0L6VEF7"/>
<name>A0A0L6VEF7_9BASI</name>
<evidence type="ECO:0000256" key="1">
    <source>
        <dbReference type="SAM" id="MobiDB-lite"/>
    </source>
</evidence>
<reference evidence="2 3" key="1">
    <citation type="submission" date="2015-08" db="EMBL/GenBank/DDBJ databases">
        <title>Next Generation Sequencing and Analysis of the Genome of Puccinia sorghi L Schw, the Causal Agent of Maize Common Rust.</title>
        <authorList>
            <person name="Rochi L."/>
            <person name="Burguener G."/>
            <person name="Darino M."/>
            <person name="Turjanski A."/>
            <person name="Kreff E."/>
            <person name="Dieguez M.J."/>
            <person name="Sacco F."/>
        </authorList>
    </citation>
    <scope>NUCLEOTIDE SEQUENCE [LARGE SCALE GENOMIC DNA]</scope>
    <source>
        <strain evidence="2 3">RO10H11247</strain>
    </source>
</reference>
<evidence type="ECO:0000313" key="3">
    <source>
        <dbReference type="Proteomes" id="UP000037035"/>
    </source>
</evidence>
<feature type="compositionally biased region" description="Acidic residues" evidence="1">
    <location>
        <begin position="9"/>
        <end position="23"/>
    </location>
</feature>
<sequence>MLSASDKEEVNEEEGDSDKDDSEVAVSLIPPVWDNIFDPQSSILITTWVFNTKPPTLSALERKKACLCIQGFSQVLGIDYGENFETTGKFTSLVMLLIFSINKKLQIHYLVWGAKELCIMLQPSKANGIEGLEYYTDATSDNLNTQLSCSGSICFWKNCPITWNSKKQKNIKLSSTEAEMNSLVDGAQENQWIKFMAEDGTKNSNQQPSR</sequence>
<feature type="region of interest" description="Disordered" evidence="1">
    <location>
        <begin position="1"/>
        <end position="23"/>
    </location>
</feature>
<protein>
    <recommendedName>
        <fullName evidence="4">Reverse transcriptase Ty1/copia-type domain-containing protein</fullName>
    </recommendedName>
</protein>
<organism evidence="2 3">
    <name type="scientific">Puccinia sorghi</name>
    <dbReference type="NCBI Taxonomy" id="27349"/>
    <lineage>
        <taxon>Eukaryota</taxon>
        <taxon>Fungi</taxon>
        <taxon>Dikarya</taxon>
        <taxon>Basidiomycota</taxon>
        <taxon>Pucciniomycotina</taxon>
        <taxon>Pucciniomycetes</taxon>
        <taxon>Pucciniales</taxon>
        <taxon>Pucciniaceae</taxon>
        <taxon>Puccinia</taxon>
    </lineage>
</organism>
<dbReference type="OrthoDB" id="3344688at2759"/>